<sequence length="160" mass="17973">MEGRPRSGDQRRRLYQGRVSVTSRAGFTSPATFRLLFRVSFGIATIAAELMKVSSRRKCIKAEYAAATCRESFGSPLGGWARYIKRLRFMSEGFLGTKGAAFYLTDRCWLRDSHSLHPGICSPPPFPRLLPIPLPGARGRTRPRMDHPRLLAKCNLHASH</sequence>
<reference evidence="1 2" key="1">
    <citation type="submission" date="2019-05" db="EMBL/GenBank/DDBJ databases">
        <title>Another draft genome of Portunus trituberculatus and its Hox gene families provides insights of decapod evolution.</title>
        <authorList>
            <person name="Jeong J.-H."/>
            <person name="Song I."/>
            <person name="Kim S."/>
            <person name="Choi T."/>
            <person name="Kim D."/>
            <person name="Ryu S."/>
            <person name="Kim W."/>
        </authorList>
    </citation>
    <scope>NUCLEOTIDE SEQUENCE [LARGE SCALE GENOMIC DNA]</scope>
    <source>
        <tissue evidence="1">Muscle</tissue>
    </source>
</reference>
<dbReference type="Proteomes" id="UP000324222">
    <property type="component" value="Unassembled WGS sequence"/>
</dbReference>
<accession>A0A5B7JFC9</accession>
<comment type="caution">
    <text evidence="1">The sequence shown here is derived from an EMBL/GenBank/DDBJ whole genome shotgun (WGS) entry which is preliminary data.</text>
</comment>
<evidence type="ECO:0000313" key="2">
    <source>
        <dbReference type="Proteomes" id="UP000324222"/>
    </source>
</evidence>
<gene>
    <name evidence="1" type="ORF">E2C01_087925</name>
</gene>
<dbReference type="AlphaFoldDB" id="A0A5B7JFC9"/>
<proteinExistence type="predicted"/>
<organism evidence="1 2">
    <name type="scientific">Portunus trituberculatus</name>
    <name type="common">Swimming crab</name>
    <name type="synonym">Neptunus trituberculatus</name>
    <dbReference type="NCBI Taxonomy" id="210409"/>
    <lineage>
        <taxon>Eukaryota</taxon>
        <taxon>Metazoa</taxon>
        <taxon>Ecdysozoa</taxon>
        <taxon>Arthropoda</taxon>
        <taxon>Crustacea</taxon>
        <taxon>Multicrustacea</taxon>
        <taxon>Malacostraca</taxon>
        <taxon>Eumalacostraca</taxon>
        <taxon>Eucarida</taxon>
        <taxon>Decapoda</taxon>
        <taxon>Pleocyemata</taxon>
        <taxon>Brachyura</taxon>
        <taxon>Eubrachyura</taxon>
        <taxon>Portunoidea</taxon>
        <taxon>Portunidae</taxon>
        <taxon>Portuninae</taxon>
        <taxon>Portunus</taxon>
    </lineage>
</organism>
<dbReference type="EMBL" id="VSRR010092591">
    <property type="protein sequence ID" value="MPC92816.1"/>
    <property type="molecule type" value="Genomic_DNA"/>
</dbReference>
<name>A0A5B7JFC9_PORTR</name>
<evidence type="ECO:0000313" key="1">
    <source>
        <dbReference type="EMBL" id="MPC92816.1"/>
    </source>
</evidence>
<protein>
    <submittedName>
        <fullName evidence="1">Uncharacterized protein</fullName>
    </submittedName>
</protein>
<keyword evidence="2" id="KW-1185">Reference proteome</keyword>